<evidence type="ECO:0000256" key="1">
    <source>
        <dbReference type="ARBA" id="ARBA00004370"/>
    </source>
</evidence>
<dbReference type="GO" id="GO:0031410">
    <property type="term" value="C:cytoplasmic vesicle"/>
    <property type="evidence" value="ECO:0007669"/>
    <property type="project" value="TreeGrafter"/>
</dbReference>
<evidence type="ECO:0000259" key="10">
    <source>
        <dbReference type="PROSITE" id="PS50221"/>
    </source>
</evidence>
<dbReference type="InterPro" id="IPR000082">
    <property type="entry name" value="SEA_dom"/>
</dbReference>
<feature type="transmembrane region" description="Helical" evidence="8">
    <location>
        <begin position="1408"/>
        <end position="1432"/>
    </location>
</feature>
<dbReference type="InterPro" id="IPR036364">
    <property type="entry name" value="SEA_dom_sf"/>
</dbReference>
<feature type="compositionally biased region" description="Basic residues" evidence="7">
    <location>
        <begin position="662"/>
        <end position="673"/>
    </location>
</feature>
<feature type="region of interest" description="Disordered" evidence="7">
    <location>
        <begin position="1540"/>
        <end position="1575"/>
    </location>
</feature>
<keyword evidence="4 8" id="KW-0472">Membrane</keyword>
<dbReference type="Gene3D" id="1.25.40.610">
    <property type="match status" value="1"/>
</dbReference>
<dbReference type="SMART" id="SM00303">
    <property type="entry name" value="GPS"/>
    <property type="match status" value="1"/>
</dbReference>
<evidence type="ECO:0000259" key="11">
    <source>
        <dbReference type="PROSITE" id="PS50227"/>
    </source>
</evidence>
<dbReference type="InterPro" id="IPR013980">
    <property type="entry name" value="MANSC_dom"/>
</dbReference>
<keyword evidence="5" id="KW-1015">Disulfide bond</keyword>
<evidence type="ECO:0000256" key="2">
    <source>
        <dbReference type="ARBA" id="ARBA00022692"/>
    </source>
</evidence>
<dbReference type="InterPro" id="IPR029865">
    <property type="entry name" value="KIAA0319-like"/>
</dbReference>
<gene>
    <name evidence="12" type="ORF">P5673_015571</name>
</gene>
<feature type="compositionally biased region" description="Basic and acidic residues" evidence="7">
    <location>
        <begin position="148"/>
        <end position="164"/>
    </location>
</feature>
<feature type="compositionally biased region" description="Acidic residues" evidence="7">
    <location>
        <begin position="1512"/>
        <end position="1521"/>
    </location>
</feature>
<accession>A0AAD9V586</accession>
<evidence type="ECO:0000256" key="3">
    <source>
        <dbReference type="ARBA" id="ARBA00022989"/>
    </source>
</evidence>
<dbReference type="Pfam" id="PF01390">
    <property type="entry name" value="SEA"/>
    <property type="match status" value="1"/>
</dbReference>
<keyword evidence="12" id="KW-0675">Receptor</keyword>
<comment type="subcellular location">
    <subcellularLocation>
        <location evidence="1">Membrane</location>
    </subcellularLocation>
</comment>
<dbReference type="InterPro" id="IPR000203">
    <property type="entry name" value="GPS"/>
</dbReference>
<evidence type="ECO:0000256" key="6">
    <source>
        <dbReference type="ARBA" id="ARBA00023180"/>
    </source>
</evidence>
<feature type="compositionally biased region" description="Basic and acidic residues" evidence="7">
    <location>
        <begin position="123"/>
        <end position="138"/>
    </location>
</feature>
<feature type="region of interest" description="Disordered" evidence="7">
    <location>
        <begin position="1380"/>
        <end position="1401"/>
    </location>
</feature>
<evidence type="ECO:0000313" key="12">
    <source>
        <dbReference type="EMBL" id="KAK2561587.1"/>
    </source>
</evidence>
<evidence type="ECO:0000256" key="5">
    <source>
        <dbReference type="ARBA" id="ARBA00023157"/>
    </source>
</evidence>
<feature type="compositionally biased region" description="Basic and acidic residues" evidence="7">
    <location>
        <begin position="1566"/>
        <end position="1575"/>
    </location>
</feature>
<dbReference type="PANTHER" id="PTHR46182">
    <property type="entry name" value="FI19480P1"/>
    <property type="match status" value="1"/>
</dbReference>
<dbReference type="SUPFAM" id="SSF82671">
    <property type="entry name" value="SEA domain"/>
    <property type="match status" value="1"/>
</dbReference>
<dbReference type="GO" id="GO:0016020">
    <property type="term" value="C:membrane"/>
    <property type="evidence" value="ECO:0007669"/>
    <property type="project" value="UniProtKB-SubCell"/>
</dbReference>
<feature type="domain" description="SEA" evidence="9">
    <location>
        <begin position="426"/>
        <end position="534"/>
    </location>
</feature>
<evidence type="ECO:0000256" key="7">
    <source>
        <dbReference type="SAM" id="MobiDB-lite"/>
    </source>
</evidence>
<organism evidence="12 13">
    <name type="scientific">Acropora cervicornis</name>
    <name type="common">Staghorn coral</name>
    <dbReference type="NCBI Taxonomy" id="6130"/>
    <lineage>
        <taxon>Eukaryota</taxon>
        <taxon>Metazoa</taxon>
        <taxon>Cnidaria</taxon>
        <taxon>Anthozoa</taxon>
        <taxon>Hexacorallia</taxon>
        <taxon>Scleractinia</taxon>
        <taxon>Astrocoeniina</taxon>
        <taxon>Acroporidae</taxon>
        <taxon>Acropora</taxon>
    </lineage>
</organism>
<reference evidence="12" key="2">
    <citation type="journal article" date="2023" name="Science">
        <title>Genomic signatures of disease resistance in endangered staghorn corals.</title>
        <authorList>
            <person name="Vollmer S.V."/>
            <person name="Selwyn J.D."/>
            <person name="Despard B.A."/>
            <person name="Roesel C.L."/>
        </authorList>
    </citation>
    <scope>NUCLEOTIDE SEQUENCE</scope>
    <source>
        <strain evidence="12">K2</strain>
    </source>
</reference>
<feature type="compositionally biased region" description="Basic and acidic residues" evidence="7">
    <location>
        <begin position="1498"/>
        <end position="1511"/>
    </location>
</feature>
<feature type="region of interest" description="Disordered" evidence="7">
    <location>
        <begin position="661"/>
        <end position="703"/>
    </location>
</feature>
<sequence>MEPYDRRLEGAVLCSRALHRVFTLLKGSACFEAQTCQPKNPVFNVTLLAGSASGSFWKLARVKDVNHCGHLCCQHPGCDLAFSVDDICYSVKCHNQEMCRLKQQNFSRHRVAVTLVSRRKKDDIGNPTYRHESKENRKIFTTLRRKGSRGDDKDEEKSPNEEKRFSKHSNMFESTSLTSFETEDKGIDLEAQNSFPTKSVTRLFSKKVTDGISDLERQSSSICYAGKVLRQVTLQGGLKSGDFSDYGEVPDMSACVKYCCAQKSCDVSLLLNNHCYTLHCDKPEFCETIPGHASSIESQLAFVIRSVEDQSKTRVKKTSSSNRGLCPHGAIFHDVSLKGGNKAGNFEILPGARDMRTCIKKCCESPSCQVAWLLGDHCYSVACYDKCITVKKRPGSIQSQLTLLTGKPRQSGNNKRQDIPGAKGSTDKEFTVFLTITDRTFTSNLNDIESLEFLNLAEKLQVAISTLFATSASLQPEVMSFRPSPVVAKLKLTTKSKTPATDVLRPLLTAVKSGLLKSSIDGIPVSFKISEAGFRFVTSSGLNLVCGPQHDYDINWKLAMFNTTDNQTCPRKAQGKTRRLCAGSESQNATWYEPNFSECVSPAYKALHQQSKDLADRAAKQIPFAKEAASQIISRLEKLVFADTYRDEIIRSSLEDPQKNVHAAKKVKGKKNARLLDKPSVAVKPSKNDGKGKNDFVPVTELPRPRTDVVPTQRVKDHNPVWFSKTKQTASNLRNNRLNQPITAGQVLPTRRSQAPPRDSVLDDSRVPTQAPVIQRVRDWSLTGGVPRSSIQNGFLSNRAMGGQNQIGRTLNMSPIRNAYRIPNRVPNQRFGADLVHASDPNQIPGNQAWQGNRASYPNAWGRGYTPRNYPSDQIDIGRRKRDVDLKSRHRRQNPLLYNSRRFPAQYNNPASRDLVPSSSFQGQRNYFAHNENALPVGYRRPLYGQYRGMRVSPAGSQPNQVQDSRYRTQPGIFPGGHPIPVERWPSFVNPIQKPTLALHTHTTPRRVTATTMVTPQNPTSRILHQTAKIKATMAPSKKIKPIVKLATALLKKRAGISEHKTAGLVNGKPKQRTKKLQDVTAFLSKGNESHVVPMFGGDIIHSVGVLTFLQRLAQLSGLAITETEFKLFVNSSSHLMDLRNQQEWRNAQKHAEVLFKRGINVLEESSNWDRDESRENKESEIGPVVLDLVATVQDFVMNASHRVPLSKPLLTKNILVGVKTFGSASSDLKRPISFPNYSDPGVANWSTGHDSVTMIPSIFEPALLGKSGNVHILTSRFKTIPLLLPQTNNRGLVLNSAVLSSTVSPALKGELNPPVKLVMSVLNSSLVKFDQQCMAWTLKKSPGGKGGKWSPEGCKLTSSNETHTTCECNHMTDFAVLADTNKPKGTGSGPRPSAAVPSPGASKGRSWSGILFAIFALLVIIVVVLILLVYWRKKRRNEEQTGTSRPRSRGLRRSRSLSRSTPKASRSSSSKSDGASSPSSSHSSQFDEMVAARKRKMAQDKQEKARRAKEEELDDENDDELLMKEKAMLFSDYHQPYHFLSKDSEKRREHPGSGRPSPSLKSRRSAMDERGSDV</sequence>
<feature type="domain" description="GAIN-B" evidence="10">
    <location>
        <begin position="1221"/>
        <end position="1385"/>
    </location>
</feature>
<feature type="region of interest" description="Disordered" evidence="7">
    <location>
        <begin position="1437"/>
        <end position="1521"/>
    </location>
</feature>
<dbReference type="Proteomes" id="UP001249851">
    <property type="component" value="Unassembled WGS sequence"/>
</dbReference>
<evidence type="ECO:0000256" key="4">
    <source>
        <dbReference type="ARBA" id="ARBA00023136"/>
    </source>
</evidence>
<dbReference type="Gene3D" id="2.60.220.50">
    <property type="match status" value="1"/>
</dbReference>
<feature type="region of interest" description="Disordered" evidence="7">
    <location>
        <begin position="123"/>
        <end position="168"/>
    </location>
</feature>
<keyword evidence="3 8" id="KW-1133">Transmembrane helix</keyword>
<dbReference type="InterPro" id="IPR036445">
    <property type="entry name" value="GPCR_2_extracell_dom_sf"/>
</dbReference>
<dbReference type="PROSITE" id="PS50227">
    <property type="entry name" value="G_PROTEIN_RECEP_F2_3"/>
    <property type="match status" value="1"/>
</dbReference>
<dbReference type="PROSITE" id="PS50024">
    <property type="entry name" value="SEA"/>
    <property type="match status" value="1"/>
</dbReference>
<feature type="region of interest" description="Disordered" evidence="7">
    <location>
        <begin position="861"/>
        <end position="891"/>
    </location>
</feature>
<dbReference type="InterPro" id="IPR046338">
    <property type="entry name" value="GAIN_dom_sf"/>
</dbReference>
<dbReference type="EMBL" id="JARQWQ010000032">
    <property type="protein sequence ID" value="KAK2561587.1"/>
    <property type="molecule type" value="Genomic_DNA"/>
</dbReference>
<protein>
    <submittedName>
        <fullName evidence="12">Adhesion G protein-coupled receptor B3</fullName>
    </submittedName>
</protein>
<dbReference type="GO" id="GO:0001764">
    <property type="term" value="P:neuron migration"/>
    <property type="evidence" value="ECO:0007669"/>
    <property type="project" value="TreeGrafter"/>
</dbReference>
<dbReference type="GO" id="GO:0004930">
    <property type="term" value="F:G protein-coupled receptor activity"/>
    <property type="evidence" value="ECO:0007669"/>
    <property type="project" value="InterPro"/>
</dbReference>
<dbReference type="PROSITE" id="PS50221">
    <property type="entry name" value="GAIN_B"/>
    <property type="match status" value="1"/>
</dbReference>
<keyword evidence="6" id="KW-0325">Glycoprotein</keyword>
<feature type="compositionally biased region" description="Basic and acidic residues" evidence="7">
    <location>
        <begin position="1541"/>
        <end position="1553"/>
    </location>
</feature>
<feature type="compositionally biased region" description="Basic and acidic residues" evidence="7">
    <location>
        <begin position="876"/>
        <end position="887"/>
    </location>
</feature>
<evidence type="ECO:0000256" key="8">
    <source>
        <dbReference type="SAM" id="Phobius"/>
    </source>
</evidence>
<dbReference type="Pfam" id="PF01825">
    <property type="entry name" value="GPS"/>
    <property type="match status" value="1"/>
</dbReference>
<reference evidence="12" key="1">
    <citation type="journal article" date="2023" name="G3 (Bethesda)">
        <title>Whole genome assembly and annotation of the endangered Caribbean coral Acropora cervicornis.</title>
        <authorList>
            <person name="Selwyn J.D."/>
            <person name="Vollmer S.V."/>
        </authorList>
    </citation>
    <scope>NUCLEOTIDE SEQUENCE</scope>
    <source>
        <strain evidence="12">K2</strain>
    </source>
</reference>
<feature type="compositionally biased region" description="Low complexity" evidence="7">
    <location>
        <begin position="1458"/>
        <end position="1485"/>
    </location>
</feature>
<dbReference type="Pfam" id="PF23597">
    <property type="entry name" value="KIAA0319_N"/>
    <property type="match status" value="3"/>
</dbReference>
<keyword evidence="13" id="KW-1185">Reference proteome</keyword>
<dbReference type="InterPro" id="IPR001879">
    <property type="entry name" value="GPCR_2_extracellular_dom"/>
</dbReference>
<dbReference type="InterPro" id="IPR057244">
    <property type="entry name" value="GAIN_B"/>
</dbReference>
<feature type="domain" description="G-protein coupled receptors family 2 profile 1" evidence="11">
    <location>
        <begin position="546"/>
        <end position="603"/>
    </location>
</feature>
<proteinExistence type="predicted"/>
<dbReference type="PANTHER" id="PTHR46182:SF2">
    <property type="entry name" value="FI19480P1"/>
    <property type="match status" value="1"/>
</dbReference>
<evidence type="ECO:0000313" key="13">
    <source>
        <dbReference type="Proteomes" id="UP001249851"/>
    </source>
</evidence>
<comment type="caution">
    <text evidence="12">The sequence shown here is derived from an EMBL/GenBank/DDBJ whole genome shotgun (WGS) entry which is preliminary data.</text>
</comment>
<evidence type="ECO:0000259" key="9">
    <source>
        <dbReference type="PROSITE" id="PS50024"/>
    </source>
</evidence>
<dbReference type="Gene3D" id="4.10.1240.10">
    <property type="entry name" value="GPCR, family 2, extracellular hormone receptor domain"/>
    <property type="match status" value="1"/>
</dbReference>
<keyword evidence="2 8" id="KW-0812">Transmembrane</keyword>
<feature type="compositionally biased region" description="Basic residues" evidence="7">
    <location>
        <begin position="1447"/>
        <end position="1457"/>
    </location>
</feature>
<name>A0AAD9V586_ACRCE</name>